<keyword evidence="4" id="KW-1015">Disulfide bond</keyword>
<keyword evidence="3" id="KW-0812">Transmembrane</keyword>
<dbReference type="PROSITE" id="PS51352">
    <property type="entry name" value="THIOREDOXIN_2"/>
    <property type="match status" value="1"/>
</dbReference>
<keyword evidence="8" id="KW-1185">Reference proteome</keyword>
<dbReference type="GO" id="GO:0016491">
    <property type="term" value="F:oxidoreductase activity"/>
    <property type="evidence" value="ECO:0007669"/>
    <property type="project" value="InterPro"/>
</dbReference>
<dbReference type="NCBIfam" id="NF002854">
    <property type="entry name" value="PRK03147.1"/>
    <property type="match status" value="1"/>
</dbReference>
<dbReference type="AlphaFoldDB" id="A0A4Z0H5S0"/>
<dbReference type="InterPro" id="IPR050553">
    <property type="entry name" value="Thioredoxin_ResA/DsbE_sf"/>
</dbReference>
<sequence length="182" mass="20603">MKESTFKKKRKRLVFRTAMLVVMAGLVVFAVFSSLKGDDAVIAKGEDAPNFQLNKFKNDETVTLKGLEGKGVMLNFWATYCEPCKDEMPYMNELYSKYKEQGVEILAVNLDATDIVVEKFLKEYEITFPVLRDKQGQVMDLYNIGPIPTSIFINPEGEIVEQVQGALTLSKLEGYLQQITPE</sequence>
<evidence type="ECO:0000256" key="4">
    <source>
        <dbReference type="ARBA" id="ARBA00023157"/>
    </source>
</evidence>
<dbReference type="CDD" id="cd02966">
    <property type="entry name" value="TlpA_like_family"/>
    <property type="match status" value="1"/>
</dbReference>
<dbReference type="PROSITE" id="PS00194">
    <property type="entry name" value="THIOREDOXIN_1"/>
    <property type="match status" value="1"/>
</dbReference>
<evidence type="ECO:0000256" key="2">
    <source>
        <dbReference type="ARBA" id="ARBA00022748"/>
    </source>
</evidence>
<dbReference type="GO" id="GO:0030313">
    <property type="term" value="C:cell envelope"/>
    <property type="evidence" value="ECO:0007669"/>
    <property type="project" value="UniProtKB-SubCell"/>
</dbReference>
<dbReference type="Pfam" id="PF00578">
    <property type="entry name" value="AhpC-TSA"/>
    <property type="match status" value="1"/>
</dbReference>
<evidence type="ECO:0000256" key="5">
    <source>
        <dbReference type="ARBA" id="ARBA00023284"/>
    </source>
</evidence>
<evidence type="ECO:0000256" key="1">
    <source>
        <dbReference type="ARBA" id="ARBA00004196"/>
    </source>
</evidence>
<dbReference type="Gene3D" id="3.40.30.10">
    <property type="entry name" value="Glutaredoxin"/>
    <property type="match status" value="1"/>
</dbReference>
<dbReference type="InterPro" id="IPR000866">
    <property type="entry name" value="AhpC/TSA"/>
</dbReference>
<dbReference type="PANTHER" id="PTHR42852">
    <property type="entry name" value="THIOL:DISULFIDE INTERCHANGE PROTEIN DSBE"/>
    <property type="match status" value="1"/>
</dbReference>
<dbReference type="PANTHER" id="PTHR42852:SF6">
    <property type="entry name" value="THIOL:DISULFIDE INTERCHANGE PROTEIN DSBE"/>
    <property type="match status" value="1"/>
</dbReference>
<comment type="caution">
    <text evidence="7">The sequence shown here is derived from an EMBL/GenBank/DDBJ whole genome shotgun (WGS) entry which is preliminary data.</text>
</comment>
<dbReference type="InterPro" id="IPR013766">
    <property type="entry name" value="Thioredoxin_domain"/>
</dbReference>
<evidence type="ECO:0000313" key="8">
    <source>
        <dbReference type="Proteomes" id="UP000297982"/>
    </source>
</evidence>
<dbReference type="Proteomes" id="UP000297982">
    <property type="component" value="Unassembled WGS sequence"/>
</dbReference>
<keyword evidence="3" id="KW-0735">Signal-anchor</keyword>
<dbReference type="InterPro" id="IPR017937">
    <property type="entry name" value="Thioredoxin_CS"/>
</dbReference>
<keyword evidence="5" id="KW-0676">Redox-active center</keyword>
<dbReference type="STRING" id="192814.GCA_900166575_01542"/>
<evidence type="ECO:0000313" key="7">
    <source>
        <dbReference type="EMBL" id="TGB04485.1"/>
    </source>
</evidence>
<name>A0A4Z0H5S0_9BACI</name>
<comment type="subcellular location">
    <subcellularLocation>
        <location evidence="1">Cell envelope</location>
    </subcellularLocation>
</comment>
<proteinExistence type="predicted"/>
<dbReference type="OrthoDB" id="25753at2"/>
<dbReference type="InterPro" id="IPR036249">
    <property type="entry name" value="Thioredoxin-like_sf"/>
</dbReference>
<dbReference type="EMBL" id="SRJC01000001">
    <property type="protein sequence ID" value="TGB04485.1"/>
    <property type="molecule type" value="Genomic_DNA"/>
</dbReference>
<reference evidence="7 8" key="1">
    <citation type="journal article" date="2003" name="Int. J. Syst. Evol. Microbiol.">
        <title>Halobacillus salinus sp. nov., isolated from a salt lake on the coast of the East Sea in Korea.</title>
        <authorList>
            <person name="Yoon J.H."/>
            <person name="Kang K.H."/>
            <person name="Park Y.H."/>
        </authorList>
    </citation>
    <scope>NUCLEOTIDE SEQUENCE [LARGE SCALE GENOMIC DNA]</scope>
    <source>
        <strain evidence="7 8">HSL-3</strain>
    </source>
</reference>
<gene>
    <name evidence="7" type="primary">resA</name>
    <name evidence="7" type="ORF">E4663_05690</name>
</gene>
<dbReference type="GO" id="GO:0016209">
    <property type="term" value="F:antioxidant activity"/>
    <property type="evidence" value="ECO:0007669"/>
    <property type="project" value="InterPro"/>
</dbReference>
<protein>
    <submittedName>
        <fullName evidence="7">Thiol-disulfide oxidoreductase ResA</fullName>
    </submittedName>
</protein>
<evidence type="ECO:0000256" key="3">
    <source>
        <dbReference type="ARBA" id="ARBA00022968"/>
    </source>
</evidence>
<evidence type="ECO:0000259" key="6">
    <source>
        <dbReference type="PROSITE" id="PS51352"/>
    </source>
</evidence>
<organism evidence="7 8">
    <name type="scientific">Halobacillus salinus</name>
    <dbReference type="NCBI Taxonomy" id="192814"/>
    <lineage>
        <taxon>Bacteria</taxon>
        <taxon>Bacillati</taxon>
        <taxon>Bacillota</taxon>
        <taxon>Bacilli</taxon>
        <taxon>Bacillales</taxon>
        <taxon>Bacillaceae</taxon>
        <taxon>Halobacillus</taxon>
    </lineage>
</organism>
<keyword evidence="2" id="KW-0201">Cytochrome c-type biogenesis</keyword>
<dbReference type="SUPFAM" id="SSF52833">
    <property type="entry name" value="Thioredoxin-like"/>
    <property type="match status" value="1"/>
</dbReference>
<dbReference type="RefSeq" id="WP_079479909.1">
    <property type="nucleotide sequence ID" value="NZ_FVYZ01000004.1"/>
</dbReference>
<dbReference type="GO" id="GO:0017004">
    <property type="term" value="P:cytochrome complex assembly"/>
    <property type="evidence" value="ECO:0007669"/>
    <property type="project" value="UniProtKB-KW"/>
</dbReference>
<accession>A0A4Z0H5S0</accession>
<feature type="domain" description="Thioredoxin" evidence="6">
    <location>
        <begin position="42"/>
        <end position="181"/>
    </location>
</feature>